<sequence length="420" mass="44121">MASPSGKNSIALVFLAAAMVVSCSTTQNSQTTPSDSSLTSAPGSNSAEPVLTPLTAATLAAPIPVTATDGEVHLAYELFLTNTLAQPLTLRSIEPVSNGVPLQSSISDGLLPWIRVFGATRPTETLGPGQSALAWIDVTVPSSSEVPEVPEVVEHRISVAVATPNPPLLPAEMTEIVARTTVSTQSAVVIDPPLNGENWLNGNGCCGLTAHRGAVSPLNGQLFAPERFAIDYVQLTSEGKMFNGDRTSVNSYPYYGSDVFAVAEGKIVSMVNDLPEQTPGADPVGLTLDQFGGNHVVQDLGNGRYAFYAHLQRGSIPLEVGDNLKAGQSLGKLGNSGNTDAPHLHFHIMDGPDPLASNGLPFEIRSFDLTNRIMNQDNLDSVTDSGAAAQFATGVDTGRRSNQMPLTLDVMTYDVVQQGS</sequence>
<dbReference type="InterPro" id="IPR050570">
    <property type="entry name" value="Cell_wall_metabolism_enzyme"/>
</dbReference>
<evidence type="ECO:0000259" key="3">
    <source>
        <dbReference type="Pfam" id="PF01551"/>
    </source>
</evidence>
<dbReference type="Pfam" id="PF01551">
    <property type="entry name" value="Peptidase_M23"/>
    <property type="match status" value="1"/>
</dbReference>
<feature type="compositionally biased region" description="Polar residues" evidence="1">
    <location>
        <begin position="26"/>
        <end position="47"/>
    </location>
</feature>
<reference evidence="4 5" key="1">
    <citation type="submission" date="2023-10" db="EMBL/GenBank/DDBJ databases">
        <title>Development of a sustainable strategy for remediation of hydrocarbon-contaminated territories based on the waste exchange concept.</title>
        <authorList>
            <person name="Krivoruchko A."/>
        </authorList>
    </citation>
    <scope>NUCLEOTIDE SEQUENCE [LARGE SCALE GENOMIC DNA]</scope>
    <source>
        <strain evidence="4 5">IEGM 1203</strain>
    </source>
</reference>
<proteinExistence type="predicted"/>
<dbReference type="SUPFAM" id="SSF51261">
    <property type="entry name" value="Duplicated hybrid motif"/>
    <property type="match status" value="1"/>
</dbReference>
<feature type="domain" description="M23ase beta-sheet core" evidence="3">
    <location>
        <begin position="255"/>
        <end position="351"/>
    </location>
</feature>
<dbReference type="RefSeq" id="WP_317544218.1">
    <property type="nucleotide sequence ID" value="NZ_JAWLKB010000012.1"/>
</dbReference>
<feature type="region of interest" description="Disordered" evidence="1">
    <location>
        <begin position="26"/>
        <end position="49"/>
    </location>
</feature>
<dbReference type="PROSITE" id="PS51257">
    <property type="entry name" value="PROKAR_LIPOPROTEIN"/>
    <property type="match status" value="1"/>
</dbReference>
<keyword evidence="5" id="KW-1185">Reference proteome</keyword>
<dbReference type="InterPro" id="IPR016047">
    <property type="entry name" value="M23ase_b-sheet_dom"/>
</dbReference>
<evidence type="ECO:0000313" key="4">
    <source>
        <dbReference type="EMBL" id="MDV6269640.1"/>
    </source>
</evidence>
<organism evidence="4 5">
    <name type="scientific">Rhodococcus globerulus</name>
    <dbReference type="NCBI Taxonomy" id="33008"/>
    <lineage>
        <taxon>Bacteria</taxon>
        <taxon>Bacillati</taxon>
        <taxon>Actinomycetota</taxon>
        <taxon>Actinomycetes</taxon>
        <taxon>Mycobacteriales</taxon>
        <taxon>Nocardiaceae</taxon>
        <taxon>Rhodococcus</taxon>
    </lineage>
</organism>
<keyword evidence="4" id="KW-0378">Hydrolase</keyword>
<evidence type="ECO:0000256" key="1">
    <source>
        <dbReference type="SAM" id="MobiDB-lite"/>
    </source>
</evidence>
<dbReference type="GO" id="GO:0016787">
    <property type="term" value="F:hydrolase activity"/>
    <property type="evidence" value="ECO:0007669"/>
    <property type="project" value="UniProtKB-KW"/>
</dbReference>
<dbReference type="Proteomes" id="UP001185927">
    <property type="component" value="Unassembled WGS sequence"/>
</dbReference>
<accession>A0ABU4BZN4</accession>
<gene>
    <name evidence="4" type="ORF">R3Q16_23775</name>
</gene>
<protein>
    <submittedName>
        <fullName evidence="4">M23 family metallopeptidase</fullName>
        <ecNumber evidence="4">3.4.-.-</ecNumber>
    </submittedName>
</protein>
<dbReference type="EC" id="3.4.-.-" evidence="4"/>
<evidence type="ECO:0000313" key="5">
    <source>
        <dbReference type="Proteomes" id="UP001185927"/>
    </source>
</evidence>
<dbReference type="Gene3D" id="2.70.70.10">
    <property type="entry name" value="Glucose Permease (Domain IIA)"/>
    <property type="match status" value="1"/>
</dbReference>
<dbReference type="PANTHER" id="PTHR21666:SF270">
    <property type="entry name" value="MUREIN HYDROLASE ACTIVATOR ENVC"/>
    <property type="match status" value="1"/>
</dbReference>
<feature type="chain" id="PRO_5046511404" evidence="2">
    <location>
        <begin position="30"/>
        <end position="420"/>
    </location>
</feature>
<dbReference type="EMBL" id="JAWLKB010000012">
    <property type="protein sequence ID" value="MDV6269640.1"/>
    <property type="molecule type" value="Genomic_DNA"/>
</dbReference>
<feature type="signal peptide" evidence="2">
    <location>
        <begin position="1"/>
        <end position="29"/>
    </location>
</feature>
<dbReference type="InterPro" id="IPR011055">
    <property type="entry name" value="Dup_hybrid_motif"/>
</dbReference>
<dbReference type="PANTHER" id="PTHR21666">
    <property type="entry name" value="PEPTIDASE-RELATED"/>
    <property type="match status" value="1"/>
</dbReference>
<evidence type="ECO:0000256" key="2">
    <source>
        <dbReference type="SAM" id="SignalP"/>
    </source>
</evidence>
<dbReference type="CDD" id="cd12797">
    <property type="entry name" value="M23_peptidase"/>
    <property type="match status" value="1"/>
</dbReference>
<keyword evidence="2" id="KW-0732">Signal</keyword>
<name>A0ABU4BZN4_RHOGO</name>
<comment type="caution">
    <text evidence="4">The sequence shown here is derived from an EMBL/GenBank/DDBJ whole genome shotgun (WGS) entry which is preliminary data.</text>
</comment>